<feature type="compositionally biased region" description="Basic and acidic residues" evidence="1">
    <location>
        <begin position="182"/>
        <end position="196"/>
    </location>
</feature>
<evidence type="ECO:0000256" key="1">
    <source>
        <dbReference type="SAM" id="MobiDB-lite"/>
    </source>
</evidence>
<feature type="compositionally biased region" description="Acidic residues" evidence="1">
    <location>
        <begin position="218"/>
        <end position="235"/>
    </location>
</feature>
<dbReference type="AlphaFoldDB" id="A0AA88YHP7"/>
<proteinExistence type="predicted"/>
<feature type="compositionally biased region" description="Basic and acidic residues" evidence="1">
    <location>
        <begin position="149"/>
        <end position="163"/>
    </location>
</feature>
<dbReference type="EMBL" id="VSWD01000004">
    <property type="protein sequence ID" value="KAK3105110.1"/>
    <property type="molecule type" value="Genomic_DNA"/>
</dbReference>
<dbReference type="Proteomes" id="UP001186944">
    <property type="component" value="Unassembled WGS sequence"/>
</dbReference>
<reference evidence="2" key="1">
    <citation type="submission" date="2019-08" db="EMBL/GenBank/DDBJ databases">
        <title>The improved chromosome-level genome for the pearl oyster Pinctada fucata martensii using PacBio sequencing and Hi-C.</title>
        <authorList>
            <person name="Zheng Z."/>
        </authorList>
    </citation>
    <scope>NUCLEOTIDE SEQUENCE</scope>
    <source>
        <strain evidence="2">ZZ-2019</strain>
        <tissue evidence="2">Adductor muscle</tissue>
    </source>
</reference>
<feature type="region of interest" description="Disordered" evidence="1">
    <location>
        <begin position="177"/>
        <end position="244"/>
    </location>
</feature>
<feature type="region of interest" description="Disordered" evidence="1">
    <location>
        <begin position="141"/>
        <end position="163"/>
    </location>
</feature>
<organism evidence="2 3">
    <name type="scientific">Pinctada imbricata</name>
    <name type="common">Atlantic pearl-oyster</name>
    <name type="synonym">Pinctada martensii</name>
    <dbReference type="NCBI Taxonomy" id="66713"/>
    <lineage>
        <taxon>Eukaryota</taxon>
        <taxon>Metazoa</taxon>
        <taxon>Spiralia</taxon>
        <taxon>Lophotrochozoa</taxon>
        <taxon>Mollusca</taxon>
        <taxon>Bivalvia</taxon>
        <taxon>Autobranchia</taxon>
        <taxon>Pteriomorphia</taxon>
        <taxon>Pterioida</taxon>
        <taxon>Pterioidea</taxon>
        <taxon>Pteriidae</taxon>
        <taxon>Pinctada</taxon>
    </lineage>
</organism>
<protein>
    <submittedName>
        <fullName evidence="2">Uncharacterized protein</fullName>
    </submittedName>
</protein>
<comment type="caution">
    <text evidence="2">The sequence shown here is derived from an EMBL/GenBank/DDBJ whole genome shotgun (WGS) entry which is preliminary data.</text>
</comment>
<gene>
    <name evidence="2" type="ORF">FSP39_017456</name>
</gene>
<name>A0AA88YHP7_PINIB</name>
<evidence type="ECO:0000313" key="3">
    <source>
        <dbReference type="Proteomes" id="UP001186944"/>
    </source>
</evidence>
<feature type="compositionally biased region" description="Basic and acidic residues" evidence="1">
    <location>
        <begin position="203"/>
        <end position="217"/>
    </location>
</feature>
<accession>A0AA88YHP7</accession>
<evidence type="ECO:0000313" key="2">
    <source>
        <dbReference type="EMBL" id="KAK3105110.1"/>
    </source>
</evidence>
<sequence length="291" mass="33608">MYARNNGGPRTVPCCTPEVTGAVDEEWPSINMRCVCPDKKLWIQFSRLPRMPKWCSLLCNNPLGCAPNVKEGSRMIRYDACYEKKDDSEDDYLEDDRLVFKDYSGSDDDDDDIPESVSFRDSRNDAINRIKTALKEIGAQKGRVKEKRRKLDQQYKEQKKRKLEDLEKEKLSEEFLEDLPDFDTREKSQHDGREATNHSVSRGKKDTVDSLEERLSFEDDEESFADTEDDFDDSGPADFIPLDQDRLQGGVEAETLKKNKKKTLSSLEKAREFKQQALYGSRIKRETSGFT</sequence>
<keyword evidence="3" id="KW-1185">Reference proteome</keyword>